<organism evidence="4">
    <name type="scientific">Brugia pahangi</name>
    <name type="common">Filarial nematode worm</name>
    <dbReference type="NCBI Taxonomy" id="6280"/>
    <lineage>
        <taxon>Eukaryota</taxon>
        <taxon>Metazoa</taxon>
        <taxon>Ecdysozoa</taxon>
        <taxon>Nematoda</taxon>
        <taxon>Chromadorea</taxon>
        <taxon>Rhabditida</taxon>
        <taxon>Spirurina</taxon>
        <taxon>Spiruromorpha</taxon>
        <taxon>Filarioidea</taxon>
        <taxon>Onchocercidae</taxon>
        <taxon>Brugia</taxon>
    </lineage>
</organism>
<name>A0A0N4TRQ1_BRUPA</name>
<dbReference type="Pfam" id="PF24101">
    <property type="entry name" value="WHD_GTF3C1"/>
    <property type="match status" value="1"/>
</dbReference>
<reference evidence="2 3" key="2">
    <citation type="submission" date="2018-11" db="EMBL/GenBank/DDBJ databases">
        <authorList>
            <consortium name="Pathogen Informatics"/>
        </authorList>
    </citation>
    <scope>NUCLEOTIDE SEQUENCE [LARGE SCALE GENOMIC DNA]</scope>
</reference>
<evidence type="ECO:0000313" key="3">
    <source>
        <dbReference type="Proteomes" id="UP000278627"/>
    </source>
</evidence>
<gene>
    <name evidence="2" type="ORF">BPAG_LOCUS11298</name>
</gene>
<dbReference type="InterPro" id="IPR056467">
    <property type="entry name" value="eWH_GTF3C1"/>
</dbReference>
<dbReference type="GO" id="GO:0003677">
    <property type="term" value="F:DNA binding"/>
    <property type="evidence" value="ECO:0007669"/>
    <property type="project" value="InterPro"/>
</dbReference>
<dbReference type="EMBL" id="UZAD01013223">
    <property type="protein sequence ID" value="VDN92484.1"/>
    <property type="molecule type" value="Genomic_DNA"/>
</dbReference>
<dbReference type="GO" id="GO:0042791">
    <property type="term" value="P:5S class rRNA transcription by RNA polymerase III"/>
    <property type="evidence" value="ECO:0007669"/>
    <property type="project" value="TreeGrafter"/>
</dbReference>
<proteinExistence type="predicted"/>
<keyword evidence="3" id="KW-1185">Reference proteome</keyword>
<evidence type="ECO:0000313" key="2">
    <source>
        <dbReference type="EMBL" id="VDN92484.1"/>
    </source>
</evidence>
<evidence type="ECO:0000313" key="4">
    <source>
        <dbReference type="WBParaSite" id="BPAG_0001133601-mRNA-1"/>
    </source>
</evidence>
<reference evidence="4" key="1">
    <citation type="submission" date="2016-04" db="UniProtKB">
        <authorList>
            <consortium name="WormBaseParasite"/>
        </authorList>
    </citation>
    <scope>IDENTIFICATION</scope>
</reference>
<dbReference type="GO" id="GO:0000127">
    <property type="term" value="C:transcription factor TFIIIC complex"/>
    <property type="evidence" value="ECO:0007669"/>
    <property type="project" value="InterPro"/>
</dbReference>
<sequence>MASVTKINRKRKSRIELLDEVEIISIQENEAGDVLDSVSSPINTSDVHEACTSKAYRCLLNINNKNAYLPYKEGEWSPLFLYRTPFDLTLAAIRQSGSEGIGRYEIGKTYGMDTRAKAGNRRVSANIVNGIKSFPDHFGQYQKMEGKIRCIKYYWKVAAHPESFIYLFKNWKEVVGDDCPFRIGEVLKFPNTNLSTLRMSDVSLRRLIDIMKVLKEHRVIVTIHHFMKIITDIELGYGLRYQIDKKSLLKCLKALEKKGYLHMFQTVVVEEFRSNKILVITESDIAKASHPEVEAAIRVTISEYNERGRVFPHGQLRLSHKKSEKDGEKSSDFTLEDAEILENDSLKEMTVDKRLAMFRLQMMRRLSIIFPEQQYCNTVGTHFGLQPPDINCETGIILPQTECRGENAVSVDESSSTSEKLLLNTRLLSDMYGQQNKMIRCCIIHQLAWHCLYGLPQGTKPNVWERFPPCQAPGPGMPVSQCPVYVDDESPYRFVPPIPPHQDLPHGWFLLQDLINVLPLSIYVLFVNMKNKVEVIESYLKDPVLRHMLISDLPINIRVKLLSNKKAVLQLEHILLTLCGFGLARVGPTVDAKKVINTELQYFYLARGGYLRDTSTSQKGYCRVSMPIDQYTKYEYIFDTLDDVIYYWHHLQAIVQSTPLSFRMETSQEDVRLYKKYTIGMFDRSQIVKPFEDVCATFSPVLPHDGCAGFDSSFFIHLRRHWDINPRPIEFVSWFLHEWRRATEKTKSFVESRVKNYQNSWNSYFRALVPSDSGIFRRCKFPVHVFSLKKCVILNFYFYSRKTASDNHALVRANPGSLGRKSSYYSSKSFKGKKKRPYDEVDIISEQRRVHLRNRFTSLERNMLILIRAVGFFLNPMYRFWLEPAVLRDIMHENVQVLFIYNDYSVIYTATAQEARSKTVQSLMAAGVREMKRAERVTYLQRIVKNLSSFKEMRALRSQLAFHPISDSALKKKFFIEAFNKAKQLLFMESEKLPKTSEDDESFEKFINIGKINISTEVQRTLAVPMRSQKPKDPNQIRHCVAFNVVVGALISEQDLTNKSMEYIFEKLGVPAVTRILEQLRIDGLITRQRFPIEDSKFSWKSQATLSFNFRHFFNHRFHPDMLEQLIGSSEEMERGTEFSADDDSAGTVAAATRCFYAGPALKIIMDDNVLECFDASSQEQIVNATKQLRYLESADLHLERITVKPEGDYTLCDIPDLQQILNSLKQIYSLEMIRNANFDDYLVLQSTFSRSFLRRIHTAIKESKFIGMSIEELTIVLKNTGSVVSLAVQQMVGDSQLITVGVDTVRYVLPAYSDCWLVPYGKLVYVPAPWFTPCGEIYAPAVRWMAEGVLFSIIGRPGCPIDELKRQFAYVLQPRMLLEMIRILELCSCIRIQKLTSRTFKRRSVFENVQTEVEGDVFYVSATKNAMEQFSRIFGTVPQPAILKSTRPEDI</sequence>
<dbReference type="PANTHER" id="PTHR15180">
    <property type="entry name" value="GENERAL TRANSCRIPTION FACTOR 3C POLYPEPTIDE 1"/>
    <property type="match status" value="1"/>
</dbReference>
<feature type="domain" description="GTF3C1 extended winged-helix" evidence="1">
    <location>
        <begin position="199"/>
        <end position="308"/>
    </location>
</feature>
<evidence type="ECO:0000259" key="1">
    <source>
        <dbReference type="Pfam" id="PF24101"/>
    </source>
</evidence>
<dbReference type="STRING" id="6280.A0A0N4TRQ1"/>
<dbReference type="Proteomes" id="UP000278627">
    <property type="component" value="Unassembled WGS sequence"/>
</dbReference>
<dbReference type="PANTHER" id="PTHR15180:SF1">
    <property type="entry name" value="GENERAL TRANSCRIPTION FACTOR 3C POLYPEPTIDE 1"/>
    <property type="match status" value="1"/>
</dbReference>
<dbReference type="CDD" id="cd16169">
    <property type="entry name" value="Tau138_eWH"/>
    <property type="match status" value="1"/>
</dbReference>
<dbReference type="WBParaSite" id="BPAG_0001133601-mRNA-1">
    <property type="protein sequence ID" value="BPAG_0001133601-mRNA-1"/>
    <property type="gene ID" value="BPAG_0001133601"/>
</dbReference>
<accession>A0A0N4TRQ1</accession>
<protein>
    <submittedName>
        <fullName evidence="4">PB1 domain-containing protein</fullName>
    </submittedName>
</protein>
<dbReference type="InterPro" id="IPR044210">
    <property type="entry name" value="Tfc3-like"/>
</dbReference>
<dbReference type="GO" id="GO:0006384">
    <property type="term" value="P:transcription initiation at RNA polymerase III promoter"/>
    <property type="evidence" value="ECO:0007669"/>
    <property type="project" value="InterPro"/>
</dbReference>
<dbReference type="InterPro" id="IPR035625">
    <property type="entry name" value="Tfc3-like_eWH"/>
</dbReference>